<dbReference type="EMBL" id="FTOG01000011">
    <property type="protein sequence ID" value="SIT14955.1"/>
    <property type="molecule type" value="Genomic_DNA"/>
</dbReference>
<dbReference type="Proteomes" id="UP000186221">
    <property type="component" value="Unassembled WGS sequence"/>
</dbReference>
<dbReference type="RefSeq" id="WP_076486006.1">
    <property type="nucleotide sequence ID" value="NZ_FTOG01000011.1"/>
</dbReference>
<proteinExistence type="predicted"/>
<organism evidence="1 2">
    <name type="scientific">Rhodobacter aestuarii</name>
    <dbReference type="NCBI Taxonomy" id="453582"/>
    <lineage>
        <taxon>Bacteria</taxon>
        <taxon>Pseudomonadati</taxon>
        <taxon>Pseudomonadota</taxon>
        <taxon>Alphaproteobacteria</taxon>
        <taxon>Rhodobacterales</taxon>
        <taxon>Rhodobacter group</taxon>
        <taxon>Rhodobacter</taxon>
    </lineage>
</organism>
<evidence type="ECO:0000313" key="2">
    <source>
        <dbReference type="Proteomes" id="UP000186221"/>
    </source>
</evidence>
<dbReference type="AlphaFoldDB" id="A0A1N7PWM7"/>
<dbReference type="STRING" id="453582.SAMN05421580_111129"/>
<gene>
    <name evidence="1" type="ORF">SAMN05421580_111129</name>
</gene>
<accession>A0A1N7PWM7</accession>
<sequence length="352" mass="39408">MDKQRDTSAPEGRLIERVGKFMAPVRDYRKHPVETFNDWLALVFTEFFNRETGAAFAPFNDRFEGRLEFPEAFCEFVRVDVSGQRVGEFDARALVVNYLASRLGNALQDFAPFERTGGDGRLYIRDYPLLLFKALRLLDGERACEWAASATRTMDGAAIRWTIDRQPLPVALYYEMRGRAIAGPNRQDFNDAFLEWCDKNCDLKGGYGPAFAVLLDVLRVRKAQERIALVHWRQDLLFTICTGILRLDEVMGTDCEKLSLAAKQLRKAFGSDGIEKIAAMFPDSKEKWNRNPLLVEAFGRELVASEGTGAEGGWGGVEQTPAWYTETIQAGGALPVSMLREVNMGNALGGGP</sequence>
<evidence type="ECO:0000313" key="1">
    <source>
        <dbReference type="EMBL" id="SIT14955.1"/>
    </source>
</evidence>
<protein>
    <submittedName>
        <fullName evidence="1">Uncharacterized protein</fullName>
    </submittedName>
</protein>
<keyword evidence="2" id="KW-1185">Reference proteome</keyword>
<reference evidence="2" key="1">
    <citation type="submission" date="2017-01" db="EMBL/GenBank/DDBJ databases">
        <authorList>
            <person name="Varghese N."/>
            <person name="Submissions S."/>
        </authorList>
    </citation>
    <scope>NUCLEOTIDE SEQUENCE [LARGE SCALE GENOMIC DNA]</scope>
    <source>
        <strain evidence="2">DSM 19945</strain>
    </source>
</reference>
<name>A0A1N7PWM7_9RHOB</name>